<name>A0A9P6Y083_RHIOR</name>
<dbReference type="AlphaFoldDB" id="A0A9P6Y083"/>
<gene>
    <name evidence="11" type="ORF">G6F51_011158</name>
</gene>
<dbReference type="EMBL" id="JAANIT010002558">
    <property type="protein sequence ID" value="KAG1536091.1"/>
    <property type="molecule type" value="Genomic_DNA"/>
</dbReference>
<evidence type="ECO:0000256" key="8">
    <source>
        <dbReference type="ARBA" id="ARBA00023242"/>
    </source>
</evidence>
<dbReference type="PROSITE" id="PS50280">
    <property type="entry name" value="SET"/>
    <property type="match status" value="1"/>
</dbReference>
<evidence type="ECO:0000256" key="1">
    <source>
        <dbReference type="ARBA" id="ARBA00004123"/>
    </source>
</evidence>
<dbReference type="SUPFAM" id="SSF82199">
    <property type="entry name" value="SET domain"/>
    <property type="match status" value="1"/>
</dbReference>
<evidence type="ECO:0000256" key="4">
    <source>
        <dbReference type="ARBA" id="ARBA00022603"/>
    </source>
</evidence>
<dbReference type="GO" id="GO:0042799">
    <property type="term" value="F:histone H4K20 methyltransferase activity"/>
    <property type="evidence" value="ECO:0007669"/>
    <property type="project" value="UniProtKB-ARBA"/>
</dbReference>
<proteinExistence type="predicted"/>
<dbReference type="Gene3D" id="1.10.10.1700">
    <property type="entry name" value="Histone-lysine N-methyltransferase"/>
    <property type="match status" value="1"/>
</dbReference>
<dbReference type="CDD" id="cd10524">
    <property type="entry name" value="SET_Suv4-20-like"/>
    <property type="match status" value="1"/>
</dbReference>
<dbReference type="PANTHER" id="PTHR12977:SF4">
    <property type="entry name" value="HISTONE-LYSINE N-METHYLTRANSFERASE KMT5B"/>
    <property type="match status" value="1"/>
</dbReference>
<evidence type="ECO:0000256" key="9">
    <source>
        <dbReference type="SAM" id="MobiDB-lite"/>
    </source>
</evidence>
<accession>A0A9P6Y083</accession>
<dbReference type="Proteomes" id="UP000717996">
    <property type="component" value="Unassembled WGS sequence"/>
</dbReference>
<evidence type="ECO:0000256" key="5">
    <source>
        <dbReference type="ARBA" id="ARBA00022679"/>
    </source>
</evidence>
<dbReference type="GO" id="GO:0005694">
    <property type="term" value="C:chromosome"/>
    <property type="evidence" value="ECO:0007669"/>
    <property type="project" value="UniProtKB-SubCell"/>
</dbReference>
<evidence type="ECO:0000256" key="2">
    <source>
        <dbReference type="ARBA" id="ARBA00004286"/>
    </source>
</evidence>
<evidence type="ECO:0000256" key="7">
    <source>
        <dbReference type="ARBA" id="ARBA00022853"/>
    </source>
</evidence>
<dbReference type="InterPro" id="IPR046341">
    <property type="entry name" value="SET_dom_sf"/>
</dbReference>
<dbReference type="InterPro" id="IPR039977">
    <property type="entry name" value="Suv4-20/Set9"/>
</dbReference>
<dbReference type="Gene3D" id="2.170.270.10">
    <property type="entry name" value="SET domain"/>
    <property type="match status" value="1"/>
</dbReference>
<keyword evidence="7" id="KW-0156">Chromatin regulator</keyword>
<reference evidence="11" key="1">
    <citation type="journal article" date="2020" name="Microb. Genom.">
        <title>Genetic diversity of clinical and environmental Mucorales isolates obtained from an investigation of mucormycosis cases among solid organ transplant recipients.</title>
        <authorList>
            <person name="Nguyen M.H."/>
            <person name="Kaul D."/>
            <person name="Muto C."/>
            <person name="Cheng S.J."/>
            <person name="Richter R.A."/>
            <person name="Bruno V.M."/>
            <person name="Liu G."/>
            <person name="Beyhan S."/>
            <person name="Sundermann A.J."/>
            <person name="Mounaud S."/>
            <person name="Pasculle A.W."/>
            <person name="Nierman W.C."/>
            <person name="Driscoll E."/>
            <person name="Cumbie R."/>
            <person name="Clancy C.J."/>
            <person name="Dupont C.L."/>
        </authorList>
    </citation>
    <scope>NUCLEOTIDE SEQUENCE</scope>
    <source>
        <strain evidence="11">GL16</strain>
    </source>
</reference>
<dbReference type="GO" id="GO:0032259">
    <property type="term" value="P:methylation"/>
    <property type="evidence" value="ECO:0007669"/>
    <property type="project" value="UniProtKB-KW"/>
</dbReference>
<keyword evidence="6" id="KW-0949">S-adenosyl-L-methionine</keyword>
<evidence type="ECO:0000259" key="10">
    <source>
        <dbReference type="PROSITE" id="PS50280"/>
    </source>
</evidence>
<dbReference type="Pfam" id="PF00856">
    <property type="entry name" value="SET"/>
    <property type="match status" value="1"/>
</dbReference>
<protein>
    <recommendedName>
        <fullName evidence="10">SET domain-containing protein</fullName>
    </recommendedName>
</protein>
<dbReference type="GO" id="GO:0005634">
    <property type="term" value="C:nucleus"/>
    <property type="evidence" value="ECO:0007669"/>
    <property type="project" value="UniProtKB-SubCell"/>
</dbReference>
<keyword evidence="4" id="KW-0489">Methyltransferase</keyword>
<feature type="compositionally biased region" description="Basic residues" evidence="9">
    <location>
        <begin position="459"/>
        <end position="476"/>
    </location>
</feature>
<dbReference type="PANTHER" id="PTHR12977">
    <property type="entry name" value="SUPPRESSOR OF VARIEGATION 4-20-RELATED"/>
    <property type="match status" value="1"/>
</dbReference>
<evidence type="ECO:0000256" key="3">
    <source>
        <dbReference type="ARBA" id="ARBA00022454"/>
    </source>
</evidence>
<keyword evidence="8" id="KW-0539">Nucleus</keyword>
<comment type="caution">
    <text evidence="11">The sequence shown here is derived from an EMBL/GenBank/DDBJ whole genome shotgun (WGS) entry which is preliminary data.</text>
</comment>
<feature type="region of interest" description="Disordered" evidence="9">
    <location>
        <begin position="459"/>
        <end position="481"/>
    </location>
</feature>
<comment type="subcellular location">
    <subcellularLocation>
        <location evidence="2">Chromosome</location>
    </subcellularLocation>
    <subcellularLocation>
        <location evidence="1">Nucleus</location>
    </subcellularLocation>
</comment>
<dbReference type="InterPro" id="IPR001214">
    <property type="entry name" value="SET_dom"/>
</dbReference>
<dbReference type="OrthoDB" id="6627536at2759"/>
<feature type="region of interest" description="Disordered" evidence="9">
    <location>
        <begin position="213"/>
        <end position="257"/>
    </location>
</feature>
<dbReference type="SMART" id="SM00317">
    <property type="entry name" value="SET"/>
    <property type="match status" value="1"/>
</dbReference>
<feature type="domain" description="SET" evidence="10">
    <location>
        <begin position="57"/>
        <end position="171"/>
    </location>
</feature>
<evidence type="ECO:0000256" key="6">
    <source>
        <dbReference type="ARBA" id="ARBA00022691"/>
    </source>
</evidence>
<keyword evidence="3" id="KW-0158">Chromosome</keyword>
<keyword evidence="5" id="KW-0808">Transferase</keyword>
<dbReference type="InterPro" id="IPR041938">
    <property type="entry name" value="Hist-Lys_N-MTase_N"/>
</dbReference>
<organism evidence="11 12">
    <name type="scientific">Rhizopus oryzae</name>
    <name type="common">Mucormycosis agent</name>
    <name type="synonym">Rhizopus arrhizus var. delemar</name>
    <dbReference type="NCBI Taxonomy" id="64495"/>
    <lineage>
        <taxon>Eukaryota</taxon>
        <taxon>Fungi</taxon>
        <taxon>Fungi incertae sedis</taxon>
        <taxon>Mucoromycota</taxon>
        <taxon>Mucoromycotina</taxon>
        <taxon>Mucoromycetes</taxon>
        <taxon>Mucorales</taxon>
        <taxon>Mucorineae</taxon>
        <taxon>Rhizopodaceae</taxon>
        <taxon>Rhizopus</taxon>
    </lineage>
</organism>
<evidence type="ECO:0000313" key="12">
    <source>
        <dbReference type="Proteomes" id="UP000717996"/>
    </source>
</evidence>
<evidence type="ECO:0000313" key="11">
    <source>
        <dbReference type="EMBL" id="KAG1536091.1"/>
    </source>
</evidence>
<sequence length="543" mass="61269">MDIIKRNVLENSRPTDAVNEILEIDYFKHYLALKNPKQIQEFAQHMKRYLYMYMPNAGYEVADTKRYSERKLEACLIATKNWHVGDEIKLLTGVIATLDPKDDAELKKGNRDFSVMWSSRKKCTCLFLGPARFANHDCNSNCRFIAHGLNSIIFKVVKEIKCGDEITVFYGQHYFGENNCECKCVTCEKRNTGYYTLSSTSPPTIATKESAVKTNTRPTRKRKPPASHEDYIQTTHKNRRSKCSAPPISDEEEEAEGRVKKKLKVMSIDFICNENNKKETERRKSDSALLGLPQDTIVNSNQLQKELTIVVQPDLYQSQGSPSYSTNADSAISLSPEADNKEGGILDDEDMDVLDQFLDDLSDLSSVSSNMSLFDEPVLKKQKNHSCTKPKKEKDLTCIACLRPLQNIPEQVGPDANLTHELATWTWSPSAVFTDWRPKRCPRCERHFTIFGQEWPTRREKKMVKKGRKSKNKKSAPMKTTATETAVTEVVATDTTVTNATVTDAAVTNAVINTAADLLPNNQLNDAPSELVTSSLLSEDIKL</sequence>